<evidence type="ECO:0000256" key="1">
    <source>
        <dbReference type="ARBA" id="ARBA00001971"/>
    </source>
</evidence>
<evidence type="ECO:0008006" key="12">
    <source>
        <dbReference type="Google" id="ProtNLM"/>
    </source>
</evidence>
<reference evidence="10" key="1">
    <citation type="submission" date="2021-06" db="EMBL/GenBank/DDBJ databases">
        <authorList>
            <consortium name="DOE Joint Genome Institute"/>
            <person name="Mondo S.J."/>
            <person name="Amses K.R."/>
            <person name="Simmons D.R."/>
            <person name="Longcore J.E."/>
            <person name="Seto K."/>
            <person name="Alves G.H."/>
            <person name="Bonds A.E."/>
            <person name="Quandt C.A."/>
            <person name="Davis W.J."/>
            <person name="Chang Y."/>
            <person name="Letcher P.M."/>
            <person name="Powell M.J."/>
            <person name="Kuo A."/>
            <person name="Labutti K."/>
            <person name="Pangilinan J."/>
            <person name="Andreopoulos W."/>
            <person name="Tritt A."/>
            <person name="Riley R."/>
            <person name="Hundley H."/>
            <person name="Johnson J."/>
            <person name="Lipzen A."/>
            <person name="Barry K."/>
            <person name="Berbee M.L."/>
            <person name="Buchler N.E."/>
            <person name="Grigoriev I.V."/>
            <person name="Spatafora J.W."/>
            <person name="Stajich J.E."/>
            <person name="James T.Y."/>
        </authorList>
    </citation>
    <scope>NUCLEOTIDE SEQUENCE</scope>
    <source>
        <strain evidence="10">AG</strain>
    </source>
</reference>
<dbReference type="PANTHER" id="PTHR24305">
    <property type="entry name" value="CYTOCHROME P450"/>
    <property type="match status" value="1"/>
</dbReference>
<dbReference type="PROSITE" id="PS00086">
    <property type="entry name" value="CYTOCHROME_P450"/>
    <property type="match status" value="1"/>
</dbReference>
<dbReference type="InterPro" id="IPR001128">
    <property type="entry name" value="Cyt_P450"/>
</dbReference>
<dbReference type="InterPro" id="IPR036396">
    <property type="entry name" value="Cyt_P450_sf"/>
</dbReference>
<protein>
    <recommendedName>
        <fullName evidence="12">Cytochrome P450</fullName>
    </recommendedName>
</protein>
<name>A0AAD5HHA6_UMBRA</name>
<dbReference type="GeneID" id="75910716"/>
<evidence type="ECO:0000256" key="5">
    <source>
        <dbReference type="ARBA" id="ARBA00023002"/>
    </source>
</evidence>
<feature type="binding site" description="axial binding residue" evidence="8">
    <location>
        <position position="458"/>
    </location>
    <ligand>
        <name>heme</name>
        <dbReference type="ChEBI" id="CHEBI:30413"/>
    </ligand>
    <ligandPart>
        <name>Fe</name>
        <dbReference type="ChEBI" id="CHEBI:18248"/>
    </ligandPart>
</feature>
<keyword evidence="6 8" id="KW-0408">Iron</keyword>
<dbReference type="Pfam" id="PF00067">
    <property type="entry name" value="p450"/>
    <property type="match status" value="1"/>
</dbReference>
<evidence type="ECO:0000313" key="11">
    <source>
        <dbReference type="Proteomes" id="UP001206595"/>
    </source>
</evidence>
<dbReference type="GO" id="GO:0020037">
    <property type="term" value="F:heme binding"/>
    <property type="evidence" value="ECO:0007669"/>
    <property type="project" value="InterPro"/>
</dbReference>
<evidence type="ECO:0000256" key="2">
    <source>
        <dbReference type="ARBA" id="ARBA00010617"/>
    </source>
</evidence>
<dbReference type="AlphaFoldDB" id="A0AAD5HHA6"/>
<accession>A0AAD5HHA6</accession>
<reference evidence="10" key="2">
    <citation type="journal article" date="2022" name="Proc. Natl. Acad. Sci. U.S.A.">
        <title>Diploid-dominant life cycles characterize the early evolution of Fungi.</title>
        <authorList>
            <person name="Amses K.R."/>
            <person name="Simmons D.R."/>
            <person name="Longcore J.E."/>
            <person name="Mondo S.J."/>
            <person name="Seto K."/>
            <person name="Jeronimo G.H."/>
            <person name="Bonds A.E."/>
            <person name="Quandt C.A."/>
            <person name="Davis W.J."/>
            <person name="Chang Y."/>
            <person name="Federici B.A."/>
            <person name="Kuo A."/>
            <person name="LaButti K."/>
            <person name="Pangilinan J."/>
            <person name="Andreopoulos W."/>
            <person name="Tritt A."/>
            <person name="Riley R."/>
            <person name="Hundley H."/>
            <person name="Johnson J."/>
            <person name="Lipzen A."/>
            <person name="Barry K."/>
            <person name="Lang B.F."/>
            <person name="Cuomo C.A."/>
            <person name="Buchler N.E."/>
            <person name="Grigoriev I.V."/>
            <person name="Spatafora J.W."/>
            <person name="Stajich J.E."/>
            <person name="James T.Y."/>
        </authorList>
    </citation>
    <scope>NUCLEOTIDE SEQUENCE</scope>
    <source>
        <strain evidence="10">AG</strain>
    </source>
</reference>
<organism evidence="10 11">
    <name type="scientific">Umbelopsis ramanniana AG</name>
    <dbReference type="NCBI Taxonomy" id="1314678"/>
    <lineage>
        <taxon>Eukaryota</taxon>
        <taxon>Fungi</taxon>
        <taxon>Fungi incertae sedis</taxon>
        <taxon>Mucoromycota</taxon>
        <taxon>Mucoromycotina</taxon>
        <taxon>Umbelopsidomycetes</taxon>
        <taxon>Umbelopsidales</taxon>
        <taxon>Umbelopsidaceae</taxon>
        <taxon>Umbelopsis</taxon>
    </lineage>
</organism>
<dbReference type="InterPro" id="IPR017972">
    <property type="entry name" value="Cyt_P450_CS"/>
</dbReference>
<dbReference type="InterPro" id="IPR050121">
    <property type="entry name" value="Cytochrome_P450_monoxygenase"/>
</dbReference>
<evidence type="ECO:0000256" key="4">
    <source>
        <dbReference type="ARBA" id="ARBA00022723"/>
    </source>
</evidence>
<evidence type="ECO:0000313" key="10">
    <source>
        <dbReference type="EMBL" id="KAI8584355.1"/>
    </source>
</evidence>
<dbReference type="GO" id="GO:0004497">
    <property type="term" value="F:monooxygenase activity"/>
    <property type="evidence" value="ECO:0007669"/>
    <property type="project" value="UniProtKB-KW"/>
</dbReference>
<dbReference type="PRINTS" id="PR00385">
    <property type="entry name" value="P450"/>
</dbReference>
<dbReference type="SUPFAM" id="SSF48264">
    <property type="entry name" value="Cytochrome P450"/>
    <property type="match status" value="1"/>
</dbReference>
<keyword evidence="5 9" id="KW-0560">Oxidoreductase</keyword>
<evidence type="ECO:0000256" key="9">
    <source>
        <dbReference type="RuleBase" id="RU000461"/>
    </source>
</evidence>
<dbReference type="Proteomes" id="UP001206595">
    <property type="component" value="Unassembled WGS sequence"/>
</dbReference>
<comment type="caution">
    <text evidence="10">The sequence shown here is derived from an EMBL/GenBank/DDBJ whole genome shotgun (WGS) entry which is preliminary data.</text>
</comment>
<comment type="cofactor">
    <cofactor evidence="1 8">
        <name>heme</name>
        <dbReference type="ChEBI" id="CHEBI:30413"/>
    </cofactor>
</comment>
<evidence type="ECO:0000256" key="6">
    <source>
        <dbReference type="ARBA" id="ARBA00023004"/>
    </source>
</evidence>
<dbReference type="PANTHER" id="PTHR24305:SF237">
    <property type="entry name" value="CYTOCHROME P450 MONOOXYGENASE ATNE-RELATED"/>
    <property type="match status" value="1"/>
</dbReference>
<keyword evidence="3 8" id="KW-0349">Heme</keyword>
<evidence type="ECO:0000256" key="7">
    <source>
        <dbReference type="ARBA" id="ARBA00023033"/>
    </source>
</evidence>
<evidence type="ECO:0000256" key="8">
    <source>
        <dbReference type="PIRSR" id="PIRSR602401-1"/>
    </source>
</evidence>
<keyword evidence="7 9" id="KW-0503">Monooxygenase</keyword>
<keyword evidence="4 8" id="KW-0479">Metal-binding</keyword>
<dbReference type="EMBL" id="MU620893">
    <property type="protein sequence ID" value="KAI8584355.1"/>
    <property type="molecule type" value="Genomic_DNA"/>
</dbReference>
<proteinExistence type="inferred from homology"/>
<evidence type="ECO:0000256" key="3">
    <source>
        <dbReference type="ARBA" id="ARBA00022617"/>
    </source>
</evidence>
<comment type="similarity">
    <text evidence="2 9">Belongs to the cytochrome P450 family.</text>
</comment>
<dbReference type="RefSeq" id="XP_051449359.1">
    <property type="nucleotide sequence ID" value="XM_051585368.1"/>
</dbReference>
<sequence>MQIENSFNLEKLSDTAQKLLSTIREANKMEVVGVIACALTAQYVINTFLLDRLRAIPGPFVAKLSRFYDVKLKASGKAWLLIDELHNKYGKVVRTGYNTVSIRDLDAVKQIYGNERFRKSSFYDAFVFNGAHNMFATTVPTDHARYRRILAPGFSQATLDGLEDVIMDSGILALMDKFDTKFANQHVVCNLFDEFHLLAFDILGEMAYGKSFDMIKLQSHPFADWLKTRTKQMPVTTTFPGINRYPRLLGLLFPRAAKATENIFDFSKKSMEDRLADKDNTRRDFTALMLAALDSDKKSNYLTVPESQVASVMLIVAGTDTTSNSMTFIAFLLGKHPKVKERLFQELVQAMPDKNSTLRYKDARKDQLPYLWAVMMEATRLYPAVPGGLPRVTPKGGEIIGGQFIPEGTIVEVPAWSIQHDASIFEEPFEFKPERWLADDSEELAKHHLLFSYGPRMCAGKK</sequence>
<keyword evidence="11" id="KW-1185">Reference proteome</keyword>
<dbReference type="GO" id="GO:0005506">
    <property type="term" value="F:iron ion binding"/>
    <property type="evidence" value="ECO:0007669"/>
    <property type="project" value="InterPro"/>
</dbReference>
<dbReference type="PRINTS" id="PR00463">
    <property type="entry name" value="EP450I"/>
</dbReference>
<dbReference type="InterPro" id="IPR002401">
    <property type="entry name" value="Cyt_P450_E_grp-I"/>
</dbReference>
<dbReference type="GO" id="GO:0016705">
    <property type="term" value="F:oxidoreductase activity, acting on paired donors, with incorporation or reduction of molecular oxygen"/>
    <property type="evidence" value="ECO:0007669"/>
    <property type="project" value="InterPro"/>
</dbReference>
<dbReference type="Gene3D" id="1.10.630.10">
    <property type="entry name" value="Cytochrome P450"/>
    <property type="match status" value="1"/>
</dbReference>
<gene>
    <name evidence="10" type="ORF">K450DRAFT_219433</name>
</gene>